<evidence type="ECO:0008006" key="3">
    <source>
        <dbReference type="Google" id="ProtNLM"/>
    </source>
</evidence>
<dbReference type="Proteomes" id="UP000190787">
    <property type="component" value="Unassembled WGS sequence"/>
</dbReference>
<dbReference type="RefSeq" id="WP_078605086.1">
    <property type="nucleotide sequence ID" value="NZ_MPZV01000002.1"/>
</dbReference>
<keyword evidence="2" id="KW-1185">Reference proteome</keyword>
<comment type="caution">
    <text evidence="1">The sequence shown here is derived from an EMBL/GenBank/DDBJ whole genome shotgun (WGS) entry which is preliminary data.</text>
</comment>
<proteinExistence type="predicted"/>
<name>A0ABX3N1P2_9RHOB</name>
<dbReference type="Pfam" id="PF05717">
    <property type="entry name" value="TnpB_IS66"/>
    <property type="match status" value="1"/>
</dbReference>
<dbReference type="PANTHER" id="PTHR36455:SF1">
    <property type="entry name" value="BLR8292 PROTEIN"/>
    <property type="match status" value="1"/>
</dbReference>
<gene>
    <name evidence="1" type="ORF">BMI91_12360</name>
</gene>
<accession>A0ABX3N1P2</accession>
<organism evidence="1 2">
    <name type="scientific">Thioclava sediminum</name>
    <dbReference type="NCBI Taxonomy" id="1915319"/>
    <lineage>
        <taxon>Bacteria</taxon>
        <taxon>Pseudomonadati</taxon>
        <taxon>Pseudomonadota</taxon>
        <taxon>Alphaproteobacteria</taxon>
        <taxon>Rhodobacterales</taxon>
        <taxon>Paracoccaceae</taxon>
        <taxon>Thioclava</taxon>
    </lineage>
</organism>
<dbReference type="EMBL" id="MPZV01000002">
    <property type="protein sequence ID" value="OOY24785.1"/>
    <property type="molecule type" value="Genomic_DNA"/>
</dbReference>
<protein>
    <recommendedName>
        <fullName evidence="3">Transposase</fullName>
    </recommendedName>
</protein>
<evidence type="ECO:0000313" key="1">
    <source>
        <dbReference type="EMBL" id="OOY24785.1"/>
    </source>
</evidence>
<dbReference type="InterPro" id="IPR008878">
    <property type="entry name" value="Transposase_IS66_Orf2"/>
</dbReference>
<evidence type="ECO:0000313" key="2">
    <source>
        <dbReference type="Proteomes" id="UP000190787"/>
    </source>
</evidence>
<sequence>MVRGAQAFQYARRFKIYLATQPVDIRTGIDGLVNFVSGNFDLDPFSGVFFVFRLKERDKTKISFDIASTVFFATQKASRGARLGV</sequence>
<dbReference type="PANTHER" id="PTHR36455">
    <property type="match status" value="1"/>
</dbReference>
<reference evidence="1 2" key="1">
    <citation type="submission" date="2016-11" db="EMBL/GenBank/DDBJ databases">
        <title>A multilocus sequence analysis scheme for characterization of bacteria in the genus Thioclava.</title>
        <authorList>
            <person name="Liu Y."/>
            <person name="Shao Z."/>
        </authorList>
    </citation>
    <scope>NUCLEOTIDE SEQUENCE [LARGE SCALE GENOMIC DNA]</scope>
    <source>
        <strain evidence="1 2">TAW-CT134</strain>
    </source>
</reference>